<feature type="region of interest" description="Disordered" evidence="1">
    <location>
        <begin position="30"/>
        <end position="58"/>
    </location>
</feature>
<evidence type="ECO:0000313" key="2">
    <source>
        <dbReference type="EMBL" id="MYZ49288.1"/>
    </source>
</evidence>
<dbReference type="EMBL" id="SPKJ01000067">
    <property type="protein sequence ID" value="MYZ49288.1"/>
    <property type="molecule type" value="Genomic_DNA"/>
</dbReference>
<evidence type="ECO:0000313" key="3">
    <source>
        <dbReference type="Proteomes" id="UP000773614"/>
    </source>
</evidence>
<comment type="caution">
    <text evidence="2">The sequence shown here is derived from an EMBL/GenBank/DDBJ whole genome shotgun (WGS) entry which is preliminary data.</text>
</comment>
<gene>
    <name evidence="2" type="ORF">E4O86_16370</name>
</gene>
<protein>
    <submittedName>
        <fullName evidence="2">Histone H1</fullName>
    </submittedName>
</protein>
<name>A0A964T6B5_9HYPH</name>
<dbReference type="AlphaFoldDB" id="A0A964T6B5"/>
<keyword evidence="3" id="KW-1185">Reference proteome</keyword>
<sequence>MTARIPKRPRDTNQLAKRVVDIATGEAEDKKPLASARKGGLKGAKARMKALTPEQRSEIARTAAAARWKKAG</sequence>
<evidence type="ECO:0000256" key="1">
    <source>
        <dbReference type="SAM" id="MobiDB-lite"/>
    </source>
</evidence>
<proteinExistence type="predicted"/>
<accession>A0A964T6B5</accession>
<dbReference type="OrthoDB" id="8455952at2"/>
<dbReference type="Proteomes" id="UP000773614">
    <property type="component" value="Unassembled WGS sequence"/>
</dbReference>
<reference evidence="2" key="1">
    <citation type="submission" date="2019-03" db="EMBL/GenBank/DDBJ databases">
        <title>Afifella sp. nov., isolated from activated sludge.</title>
        <authorList>
            <person name="Li Q."/>
            <person name="Liu Y."/>
        </authorList>
    </citation>
    <scope>NUCLEOTIDE SEQUENCE</scope>
    <source>
        <strain evidence="2">L72</strain>
    </source>
</reference>
<organism evidence="2 3">
    <name type="scientific">Propylenella binzhouense</name>
    <dbReference type="NCBI Taxonomy" id="2555902"/>
    <lineage>
        <taxon>Bacteria</taxon>
        <taxon>Pseudomonadati</taxon>
        <taxon>Pseudomonadota</taxon>
        <taxon>Alphaproteobacteria</taxon>
        <taxon>Hyphomicrobiales</taxon>
        <taxon>Propylenellaceae</taxon>
        <taxon>Propylenella</taxon>
    </lineage>
</organism>